<proteinExistence type="predicted"/>
<sequence>MVPFDDMLESLWKARLNEIVKYTPIHNHLRSLVKVASIEAIVLGSLGSWNAANDTGFRNLGQVQNREAFSSSLIAGFRTPIT</sequence>
<dbReference type="Proteomes" id="UP001054945">
    <property type="component" value="Unassembled WGS sequence"/>
</dbReference>
<dbReference type="AlphaFoldDB" id="A0AAV4W7X0"/>
<gene>
    <name evidence="1" type="ORF">CEXT_623481</name>
</gene>
<protein>
    <recommendedName>
        <fullName evidence="3">Transposase</fullName>
    </recommendedName>
</protein>
<keyword evidence="2" id="KW-1185">Reference proteome</keyword>
<reference evidence="1 2" key="1">
    <citation type="submission" date="2021-06" db="EMBL/GenBank/DDBJ databases">
        <title>Caerostris extrusa draft genome.</title>
        <authorList>
            <person name="Kono N."/>
            <person name="Arakawa K."/>
        </authorList>
    </citation>
    <scope>NUCLEOTIDE SEQUENCE [LARGE SCALE GENOMIC DNA]</scope>
</reference>
<comment type="caution">
    <text evidence="1">The sequence shown here is derived from an EMBL/GenBank/DDBJ whole genome shotgun (WGS) entry which is preliminary data.</text>
</comment>
<evidence type="ECO:0000313" key="1">
    <source>
        <dbReference type="EMBL" id="GIY78985.1"/>
    </source>
</evidence>
<accession>A0AAV4W7X0</accession>
<evidence type="ECO:0000313" key="2">
    <source>
        <dbReference type="Proteomes" id="UP001054945"/>
    </source>
</evidence>
<evidence type="ECO:0008006" key="3">
    <source>
        <dbReference type="Google" id="ProtNLM"/>
    </source>
</evidence>
<organism evidence="1 2">
    <name type="scientific">Caerostris extrusa</name>
    <name type="common">Bark spider</name>
    <name type="synonym">Caerostris bankana</name>
    <dbReference type="NCBI Taxonomy" id="172846"/>
    <lineage>
        <taxon>Eukaryota</taxon>
        <taxon>Metazoa</taxon>
        <taxon>Ecdysozoa</taxon>
        <taxon>Arthropoda</taxon>
        <taxon>Chelicerata</taxon>
        <taxon>Arachnida</taxon>
        <taxon>Araneae</taxon>
        <taxon>Araneomorphae</taxon>
        <taxon>Entelegynae</taxon>
        <taxon>Araneoidea</taxon>
        <taxon>Araneidae</taxon>
        <taxon>Caerostris</taxon>
    </lineage>
</organism>
<name>A0AAV4W7X0_CAEEX</name>
<dbReference type="EMBL" id="BPLR01015828">
    <property type="protein sequence ID" value="GIY78985.1"/>
    <property type="molecule type" value="Genomic_DNA"/>
</dbReference>